<reference evidence="2" key="1">
    <citation type="journal article" date="2020" name="Stud. Mycol.">
        <title>101 Dothideomycetes genomes: a test case for predicting lifestyles and emergence of pathogens.</title>
        <authorList>
            <person name="Haridas S."/>
            <person name="Albert R."/>
            <person name="Binder M."/>
            <person name="Bloem J."/>
            <person name="Labutti K."/>
            <person name="Salamov A."/>
            <person name="Andreopoulos B."/>
            <person name="Baker S."/>
            <person name="Barry K."/>
            <person name="Bills G."/>
            <person name="Bluhm B."/>
            <person name="Cannon C."/>
            <person name="Castanera R."/>
            <person name="Culley D."/>
            <person name="Daum C."/>
            <person name="Ezra D."/>
            <person name="Gonzalez J."/>
            <person name="Henrissat B."/>
            <person name="Kuo A."/>
            <person name="Liang C."/>
            <person name="Lipzen A."/>
            <person name="Lutzoni F."/>
            <person name="Magnuson J."/>
            <person name="Mondo S."/>
            <person name="Nolan M."/>
            <person name="Ohm R."/>
            <person name="Pangilinan J."/>
            <person name="Park H.-J."/>
            <person name="Ramirez L."/>
            <person name="Alfaro M."/>
            <person name="Sun H."/>
            <person name="Tritt A."/>
            <person name="Yoshinaga Y."/>
            <person name="Zwiers L.-H."/>
            <person name="Turgeon B."/>
            <person name="Goodwin S."/>
            <person name="Spatafora J."/>
            <person name="Crous P."/>
            <person name="Grigoriev I."/>
        </authorList>
    </citation>
    <scope>NUCLEOTIDE SEQUENCE</scope>
    <source>
        <strain evidence="2">CBS 113389</strain>
    </source>
</reference>
<gene>
    <name evidence="2" type="ORF">BDY17DRAFT_292040</name>
</gene>
<dbReference type="PANTHER" id="PTHR37490">
    <property type="entry name" value="EXPRESSED PROTEIN"/>
    <property type="match status" value="1"/>
</dbReference>
<evidence type="ECO:0000313" key="2">
    <source>
        <dbReference type="EMBL" id="KAF2486749.1"/>
    </source>
</evidence>
<protein>
    <submittedName>
        <fullName evidence="2">Uncharacterized protein</fullName>
    </submittedName>
</protein>
<dbReference type="OrthoDB" id="426718at2759"/>
<name>A0A6A6Q3Y7_9PEZI</name>
<dbReference type="AlphaFoldDB" id="A0A6A6Q3Y7"/>
<evidence type="ECO:0000256" key="1">
    <source>
        <dbReference type="SAM" id="MobiDB-lite"/>
    </source>
</evidence>
<keyword evidence="3" id="KW-1185">Reference proteome</keyword>
<dbReference type="Pfam" id="PF11913">
    <property type="entry name" value="DUF3431"/>
    <property type="match status" value="1"/>
</dbReference>
<proteinExistence type="predicted"/>
<organism evidence="2 3">
    <name type="scientific">Neohortaea acidophila</name>
    <dbReference type="NCBI Taxonomy" id="245834"/>
    <lineage>
        <taxon>Eukaryota</taxon>
        <taxon>Fungi</taxon>
        <taxon>Dikarya</taxon>
        <taxon>Ascomycota</taxon>
        <taxon>Pezizomycotina</taxon>
        <taxon>Dothideomycetes</taxon>
        <taxon>Dothideomycetidae</taxon>
        <taxon>Mycosphaerellales</taxon>
        <taxon>Teratosphaeriaceae</taxon>
        <taxon>Neohortaea</taxon>
    </lineage>
</organism>
<evidence type="ECO:0000313" key="3">
    <source>
        <dbReference type="Proteomes" id="UP000799767"/>
    </source>
</evidence>
<dbReference type="GeneID" id="54473760"/>
<dbReference type="Proteomes" id="UP000799767">
    <property type="component" value="Unassembled WGS sequence"/>
</dbReference>
<sequence>MLRRGTLIVIVTVVCTVLLLLWSPSKWHSYAWPSALGHTNTETVGHGGINPKAWMEGREKGLFREPKVDAKSPYPAGRLKPAGSNYTRTLVVPKMKGEDTSWIQQELGDMLSSGVLDTAIYAMDDDTAPLHPIMNKGHEVMAYLSYIIDFYNSLPDVLVFMHAHRFARHNNLLLEKDSALMLRHLSPERVTREGYMNLRCHWDPGCPDWMRPNDADVKGDRKEQEVMAAAWTELFPGQALPDVLAQPCCAQFAVSRERVQVIPRDRFIALREWVVHTDLDDFLSGRVFEYTWQYIFTSSAFHCPSMSACYCDGYGICFGDAEKFDYYFELEHYRKLYQEELEALQSAAANETTAREHDGNDPGYGRQEMVEVPTVGREEWLTDEILRLKSEMDRSKADALERGRDPAQRARESGRHGREGEGF</sequence>
<dbReference type="EMBL" id="MU001632">
    <property type="protein sequence ID" value="KAF2486749.1"/>
    <property type="molecule type" value="Genomic_DNA"/>
</dbReference>
<feature type="region of interest" description="Disordered" evidence="1">
    <location>
        <begin position="394"/>
        <end position="423"/>
    </location>
</feature>
<dbReference type="RefSeq" id="XP_033593318.1">
    <property type="nucleotide sequence ID" value="XM_033732758.1"/>
</dbReference>
<dbReference type="PANTHER" id="PTHR37490:SF3">
    <property type="entry name" value="DUF3431 DOMAIN CONTAINING PROTEIN"/>
    <property type="match status" value="1"/>
</dbReference>
<dbReference type="InterPro" id="IPR021838">
    <property type="entry name" value="DUF3431"/>
</dbReference>
<accession>A0A6A6Q3Y7</accession>